<evidence type="ECO:0000259" key="5">
    <source>
        <dbReference type="SMART" id="SM00849"/>
    </source>
</evidence>
<evidence type="ECO:0000313" key="6">
    <source>
        <dbReference type="EMBL" id="KEZ88011.1"/>
    </source>
</evidence>
<keyword evidence="7" id="KW-1185">Reference proteome</keyword>
<dbReference type="GO" id="GO:0046872">
    <property type="term" value="F:metal ion binding"/>
    <property type="evidence" value="ECO:0007669"/>
    <property type="project" value="UniProtKB-KW"/>
</dbReference>
<evidence type="ECO:0000256" key="2">
    <source>
        <dbReference type="ARBA" id="ARBA00022723"/>
    </source>
</evidence>
<gene>
    <name evidence="6" type="ORF">IO98_19440</name>
</gene>
<evidence type="ECO:0000313" key="7">
    <source>
        <dbReference type="Proteomes" id="UP000028525"/>
    </source>
</evidence>
<dbReference type="SMART" id="SM00849">
    <property type="entry name" value="Lactamase_B"/>
    <property type="match status" value="1"/>
</dbReference>
<keyword evidence="4" id="KW-0862">Zinc</keyword>
<dbReference type="AlphaFoldDB" id="A0A084JGC7"/>
<evidence type="ECO:0000256" key="3">
    <source>
        <dbReference type="ARBA" id="ARBA00022801"/>
    </source>
</evidence>
<feature type="domain" description="Metallo-beta-lactamase" evidence="5">
    <location>
        <begin position="15"/>
        <end position="194"/>
    </location>
</feature>
<keyword evidence="2" id="KW-0479">Metal-binding</keyword>
<keyword evidence="3" id="KW-0378">Hydrolase</keyword>
<dbReference type="InterPro" id="IPR036866">
    <property type="entry name" value="RibonucZ/Hydroxyglut_hydro"/>
</dbReference>
<reference evidence="6 7" key="1">
    <citation type="submission" date="2014-07" db="EMBL/GenBank/DDBJ databases">
        <title>Draft genome of Clostridium celerecrescens 152B isolated from sediments associated with methane hydrate from Krishna Godavari basin.</title>
        <authorList>
            <person name="Honkalas V.S."/>
            <person name="Dabir A.P."/>
            <person name="Arora P."/>
            <person name="Dhakephalkar P.K."/>
        </authorList>
    </citation>
    <scope>NUCLEOTIDE SEQUENCE [LARGE SCALE GENOMIC DNA]</scope>
    <source>
        <strain evidence="6 7">152B</strain>
    </source>
</reference>
<dbReference type="PANTHER" id="PTHR46233:SF3">
    <property type="entry name" value="HYDROXYACYLGLUTATHIONE HYDROLASE GLOC"/>
    <property type="match status" value="1"/>
</dbReference>
<organism evidence="6 7">
    <name type="scientific">Lacrimispora celerecrescens</name>
    <dbReference type="NCBI Taxonomy" id="29354"/>
    <lineage>
        <taxon>Bacteria</taxon>
        <taxon>Bacillati</taxon>
        <taxon>Bacillota</taxon>
        <taxon>Clostridia</taxon>
        <taxon>Lachnospirales</taxon>
        <taxon>Lachnospiraceae</taxon>
        <taxon>Lacrimispora</taxon>
    </lineage>
</organism>
<dbReference type="SUPFAM" id="SSF56281">
    <property type="entry name" value="Metallo-hydrolase/oxidoreductase"/>
    <property type="match status" value="1"/>
</dbReference>
<dbReference type="CDD" id="cd06262">
    <property type="entry name" value="metallo-hydrolase-like_MBL-fold"/>
    <property type="match status" value="1"/>
</dbReference>
<dbReference type="RefSeq" id="WP_038283872.1">
    <property type="nucleotide sequence ID" value="NZ_JPME01000027.1"/>
</dbReference>
<dbReference type="EMBL" id="JPME01000027">
    <property type="protein sequence ID" value="KEZ88011.1"/>
    <property type="molecule type" value="Genomic_DNA"/>
</dbReference>
<dbReference type="PANTHER" id="PTHR46233">
    <property type="entry name" value="HYDROXYACYLGLUTATHIONE HYDROLASE GLOC"/>
    <property type="match status" value="1"/>
</dbReference>
<dbReference type="OrthoDB" id="9802248at2"/>
<dbReference type="InterPro" id="IPR051453">
    <property type="entry name" value="MBL_Glyoxalase_II"/>
</dbReference>
<sequence length="214" mass="23747">MSGLIIKTYPVGQIETNCYVIYRKTIKKAVIVDPGDDEAYILEQCSNLCVTPEAILLTHGHFDHIMAVRGIKHIFPEIPIIAGEKEKVLLYDPSENLSLNMGRKCSVEADRYVKNGEVLSVAGISIEVISTPGHTEGSLCYYIKEDEVLISGDTLFRESLGRTDFPTGNQSRIIESIKEKLFSLPDNTVVYPGHGDVTTISHEKSYNPVALYRG</sequence>
<dbReference type="Proteomes" id="UP000028525">
    <property type="component" value="Unassembled WGS sequence"/>
</dbReference>
<dbReference type="InterPro" id="IPR001279">
    <property type="entry name" value="Metallo-B-lactamas"/>
</dbReference>
<dbReference type="STRING" id="29354.IO98_19440"/>
<proteinExistence type="predicted"/>
<dbReference type="GO" id="GO:0016787">
    <property type="term" value="F:hydrolase activity"/>
    <property type="evidence" value="ECO:0007669"/>
    <property type="project" value="UniProtKB-KW"/>
</dbReference>
<protein>
    <submittedName>
        <fullName evidence="6">Beta-lactamase</fullName>
    </submittedName>
</protein>
<comment type="cofactor">
    <cofactor evidence="1">
        <name>Zn(2+)</name>
        <dbReference type="ChEBI" id="CHEBI:29105"/>
    </cofactor>
</comment>
<comment type="caution">
    <text evidence="6">The sequence shown here is derived from an EMBL/GenBank/DDBJ whole genome shotgun (WGS) entry which is preliminary data.</text>
</comment>
<dbReference type="Gene3D" id="3.60.15.10">
    <property type="entry name" value="Ribonuclease Z/Hydroxyacylglutathione hydrolase-like"/>
    <property type="match status" value="1"/>
</dbReference>
<name>A0A084JGC7_9FIRM</name>
<dbReference type="Pfam" id="PF00753">
    <property type="entry name" value="Lactamase_B"/>
    <property type="match status" value="1"/>
</dbReference>
<evidence type="ECO:0000256" key="4">
    <source>
        <dbReference type="ARBA" id="ARBA00022833"/>
    </source>
</evidence>
<accession>A0A084JGC7</accession>
<evidence type="ECO:0000256" key="1">
    <source>
        <dbReference type="ARBA" id="ARBA00001947"/>
    </source>
</evidence>